<evidence type="ECO:0000256" key="1">
    <source>
        <dbReference type="SAM" id="MobiDB-lite"/>
    </source>
</evidence>
<protein>
    <submittedName>
        <fullName evidence="2">Uncharacterized protein</fullName>
    </submittedName>
</protein>
<reference evidence="2 3" key="1">
    <citation type="journal article" date="2022" name="Allergy">
        <title>Genome assembly and annotation of Periplaneta americana reveal a comprehensive cockroach allergen profile.</title>
        <authorList>
            <person name="Wang L."/>
            <person name="Xiong Q."/>
            <person name="Saelim N."/>
            <person name="Wang L."/>
            <person name="Nong W."/>
            <person name="Wan A.T."/>
            <person name="Shi M."/>
            <person name="Liu X."/>
            <person name="Cao Q."/>
            <person name="Hui J.H.L."/>
            <person name="Sookrung N."/>
            <person name="Leung T.F."/>
            <person name="Tungtrongchitr A."/>
            <person name="Tsui S.K.W."/>
        </authorList>
    </citation>
    <scope>NUCLEOTIDE SEQUENCE [LARGE SCALE GENOMIC DNA]</scope>
    <source>
        <strain evidence="2">PWHHKU_190912</strain>
    </source>
</reference>
<dbReference type="EMBL" id="JAJSOF020000001">
    <property type="protein sequence ID" value="KAJ4451724.1"/>
    <property type="molecule type" value="Genomic_DNA"/>
</dbReference>
<feature type="compositionally biased region" description="Basic and acidic residues" evidence="1">
    <location>
        <begin position="45"/>
        <end position="55"/>
    </location>
</feature>
<dbReference type="Proteomes" id="UP001148838">
    <property type="component" value="Unassembled WGS sequence"/>
</dbReference>
<accession>A0ABQ8TYC3</accession>
<evidence type="ECO:0000313" key="3">
    <source>
        <dbReference type="Proteomes" id="UP001148838"/>
    </source>
</evidence>
<comment type="caution">
    <text evidence="2">The sequence shown here is derived from an EMBL/GenBank/DDBJ whole genome shotgun (WGS) entry which is preliminary data.</text>
</comment>
<gene>
    <name evidence="2" type="ORF">ANN_03194</name>
</gene>
<sequence>LLFQESNISNYSPKKDQYHICCSYKTGNISEAAWLQHDEQKKEVRKEKEKDKEEAQMELDNVFTMDL</sequence>
<name>A0ABQ8TYC3_PERAM</name>
<keyword evidence="3" id="KW-1185">Reference proteome</keyword>
<evidence type="ECO:0000313" key="2">
    <source>
        <dbReference type="EMBL" id="KAJ4451724.1"/>
    </source>
</evidence>
<proteinExistence type="predicted"/>
<feature type="region of interest" description="Disordered" evidence="1">
    <location>
        <begin position="45"/>
        <end position="67"/>
    </location>
</feature>
<feature type="non-terminal residue" evidence="2">
    <location>
        <position position="1"/>
    </location>
</feature>
<organism evidence="2 3">
    <name type="scientific">Periplaneta americana</name>
    <name type="common">American cockroach</name>
    <name type="synonym">Blatta americana</name>
    <dbReference type="NCBI Taxonomy" id="6978"/>
    <lineage>
        <taxon>Eukaryota</taxon>
        <taxon>Metazoa</taxon>
        <taxon>Ecdysozoa</taxon>
        <taxon>Arthropoda</taxon>
        <taxon>Hexapoda</taxon>
        <taxon>Insecta</taxon>
        <taxon>Pterygota</taxon>
        <taxon>Neoptera</taxon>
        <taxon>Polyneoptera</taxon>
        <taxon>Dictyoptera</taxon>
        <taxon>Blattodea</taxon>
        <taxon>Blattoidea</taxon>
        <taxon>Blattidae</taxon>
        <taxon>Blattinae</taxon>
        <taxon>Periplaneta</taxon>
    </lineage>
</organism>